<protein>
    <submittedName>
        <fullName evidence="6">Nuclear transport factor 2 family protein</fullName>
    </submittedName>
</protein>
<evidence type="ECO:0000313" key="7">
    <source>
        <dbReference type="Proteomes" id="UP001336020"/>
    </source>
</evidence>
<feature type="chain" id="PRO_5046237449" evidence="4">
    <location>
        <begin position="24"/>
        <end position="168"/>
    </location>
</feature>
<feature type="region of interest" description="Disordered" evidence="3">
    <location>
        <begin position="24"/>
        <end position="57"/>
    </location>
</feature>
<feature type="signal peptide" evidence="4">
    <location>
        <begin position="1"/>
        <end position="23"/>
    </location>
</feature>
<sequence length="168" mass="17235">MNTRTLWAAAATVLAVTVLPACSSDGDTTSDEATTTTSADTTGIETTTATETSGTAQAPVDAAELQTQMDVFFDPAAPVDAKIAVIENGEARTAVITQFNEVLTGYPLTATVGEVNGVDDTTVTAVTEIAGPHGGAPVTLTFTEVDDAWLLADDSTCSVLEMGRLTCE</sequence>
<evidence type="ECO:0000256" key="1">
    <source>
        <dbReference type="ARBA" id="ARBA00022729"/>
    </source>
</evidence>
<reference evidence="6 7" key="1">
    <citation type="submission" date="2023-07" db="EMBL/GenBank/DDBJ databases">
        <authorList>
            <person name="Girao M."/>
            <person name="Carvalho M.F."/>
        </authorList>
    </citation>
    <scope>NUCLEOTIDE SEQUENCE [LARGE SCALE GENOMIC DNA]</scope>
    <source>
        <strain evidence="6 7">YIM65754</strain>
    </source>
</reference>
<accession>A0ABU7L369</accession>
<dbReference type="InterPro" id="IPR058644">
    <property type="entry name" value="Mtb12-like_C"/>
</dbReference>
<keyword evidence="7" id="KW-1185">Reference proteome</keyword>
<dbReference type="Pfam" id="PF26580">
    <property type="entry name" value="Mtb12_C"/>
    <property type="match status" value="1"/>
</dbReference>
<evidence type="ECO:0000313" key="6">
    <source>
        <dbReference type="EMBL" id="MEE2055978.1"/>
    </source>
</evidence>
<evidence type="ECO:0000256" key="3">
    <source>
        <dbReference type="SAM" id="MobiDB-lite"/>
    </source>
</evidence>
<evidence type="ECO:0000259" key="5">
    <source>
        <dbReference type="Pfam" id="PF26580"/>
    </source>
</evidence>
<evidence type="ECO:0000256" key="2">
    <source>
        <dbReference type="ARBA" id="ARBA00093774"/>
    </source>
</evidence>
<evidence type="ECO:0000256" key="4">
    <source>
        <dbReference type="SAM" id="SignalP"/>
    </source>
</evidence>
<feature type="compositionally biased region" description="Low complexity" evidence="3">
    <location>
        <begin position="24"/>
        <end position="56"/>
    </location>
</feature>
<comment type="caution">
    <text evidence="6">The sequence shown here is derived from an EMBL/GenBank/DDBJ whole genome shotgun (WGS) entry which is preliminary data.</text>
</comment>
<proteinExistence type="inferred from homology"/>
<dbReference type="Proteomes" id="UP001336020">
    <property type="component" value="Unassembled WGS sequence"/>
</dbReference>
<name>A0ABU7L369_9NOCA</name>
<feature type="domain" description="Low molecular weight antigen MTB12-like C-terminal" evidence="5">
    <location>
        <begin position="61"/>
        <end position="167"/>
    </location>
</feature>
<dbReference type="RefSeq" id="WP_330131298.1">
    <property type="nucleotide sequence ID" value="NZ_JAUTXY010000001.1"/>
</dbReference>
<gene>
    <name evidence="6" type="ORF">Q7514_00355</name>
</gene>
<organism evidence="6 7">
    <name type="scientific">Rhodococcus artemisiae</name>
    <dbReference type="NCBI Taxonomy" id="714159"/>
    <lineage>
        <taxon>Bacteria</taxon>
        <taxon>Bacillati</taxon>
        <taxon>Actinomycetota</taxon>
        <taxon>Actinomycetes</taxon>
        <taxon>Mycobacteriales</taxon>
        <taxon>Nocardiaceae</taxon>
        <taxon>Rhodococcus</taxon>
    </lineage>
</organism>
<dbReference type="EMBL" id="JAUTXY010000001">
    <property type="protein sequence ID" value="MEE2055978.1"/>
    <property type="molecule type" value="Genomic_DNA"/>
</dbReference>
<keyword evidence="1 4" id="KW-0732">Signal</keyword>
<comment type="similarity">
    <text evidence="2">Belongs to the MTB12 family.</text>
</comment>